<dbReference type="EMBL" id="BGPR01001635">
    <property type="protein sequence ID" value="GBM58456.1"/>
    <property type="molecule type" value="Genomic_DNA"/>
</dbReference>
<protein>
    <submittedName>
        <fullName evidence="1">Uncharacterized protein</fullName>
    </submittedName>
</protein>
<dbReference type="Proteomes" id="UP000499080">
    <property type="component" value="Unassembled WGS sequence"/>
</dbReference>
<evidence type="ECO:0000313" key="2">
    <source>
        <dbReference type="Proteomes" id="UP000499080"/>
    </source>
</evidence>
<name>A0A4Y2H0G9_ARAVE</name>
<accession>A0A4Y2H0G9</accession>
<dbReference type="AlphaFoldDB" id="A0A4Y2H0G9"/>
<comment type="caution">
    <text evidence="1">The sequence shown here is derived from an EMBL/GenBank/DDBJ whole genome shotgun (WGS) entry which is preliminary data.</text>
</comment>
<evidence type="ECO:0000313" key="1">
    <source>
        <dbReference type="EMBL" id="GBM58456.1"/>
    </source>
</evidence>
<reference evidence="1 2" key="1">
    <citation type="journal article" date="2019" name="Sci. Rep.">
        <title>Orb-weaving spider Araneus ventricosus genome elucidates the spidroin gene catalogue.</title>
        <authorList>
            <person name="Kono N."/>
            <person name="Nakamura H."/>
            <person name="Ohtoshi R."/>
            <person name="Moran D.A.P."/>
            <person name="Shinohara A."/>
            <person name="Yoshida Y."/>
            <person name="Fujiwara M."/>
            <person name="Mori M."/>
            <person name="Tomita M."/>
            <person name="Arakawa K."/>
        </authorList>
    </citation>
    <scope>NUCLEOTIDE SEQUENCE [LARGE SCALE GENOMIC DNA]</scope>
</reference>
<gene>
    <name evidence="1" type="ORF">AVEN_226403_1</name>
</gene>
<sequence length="99" mass="11223">MTCLNGRTENGMVWNAITPFVWGGELQNVQRNARAFTAWYMENYLYEEIIVFTGWLERCPNFNSIEHGCHDLRTSISALKHLLSVSSSCFDTAAGFPAN</sequence>
<keyword evidence="2" id="KW-1185">Reference proteome</keyword>
<proteinExistence type="predicted"/>
<organism evidence="1 2">
    <name type="scientific">Araneus ventricosus</name>
    <name type="common">Orbweaver spider</name>
    <name type="synonym">Epeira ventricosa</name>
    <dbReference type="NCBI Taxonomy" id="182803"/>
    <lineage>
        <taxon>Eukaryota</taxon>
        <taxon>Metazoa</taxon>
        <taxon>Ecdysozoa</taxon>
        <taxon>Arthropoda</taxon>
        <taxon>Chelicerata</taxon>
        <taxon>Arachnida</taxon>
        <taxon>Araneae</taxon>
        <taxon>Araneomorphae</taxon>
        <taxon>Entelegynae</taxon>
        <taxon>Araneoidea</taxon>
        <taxon>Araneidae</taxon>
        <taxon>Araneus</taxon>
    </lineage>
</organism>